<name>A0AAU9IHH1_9CILI</name>
<keyword evidence="2" id="KW-1185">Reference proteome</keyword>
<protein>
    <recommendedName>
        <fullName evidence="3">COX assembly mitochondrial protein</fullName>
    </recommendedName>
</protein>
<dbReference type="AlphaFoldDB" id="A0AAU9IHH1"/>
<evidence type="ECO:0000313" key="2">
    <source>
        <dbReference type="Proteomes" id="UP001162131"/>
    </source>
</evidence>
<comment type="caution">
    <text evidence="1">The sequence shown here is derived from an EMBL/GenBank/DDBJ whole genome shotgun (WGS) entry which is preliminary data.</text>
</comment>
<reference evidence="1" key="1">
    <citation type="submission" date="2021-09" db="EMBL/GenBank/DDBJ databases">
        <authorList>
            <consortium name="AG Swart"/>
            <person name="Singh M."/>
            <person name="Singh A."/>
            <person name="Seah K."/>
            <person name="Emmerich C."/>
        </authorList>
    </citation>
    <scope>NUCLEOTIDE SEQUENCE</scope>
    <source>
        <strain evidence="1">ATCC30299</strain>
    </source>
</reference>
<accession>A0AAU9IHH1</accession>
<gene>
    <name evidence="1" type="ORF">BSTOLATCC_MIC7718</name>
</gene>
<dbReference type="Proteomes" id="UP001162131">
    <property type="component" value="Unassembled WGS sequence"/>
</dbReference>
<evidence type="ECO:0008006" key="3">
    <source>
        <dbReference type="Google" id="ProtNLM"/>
    </source>
</evidence>
<evidence type="ECO:0000313" key="1">
    <source>
        <dbReference type="EMBL" id="CAG9312927.1"/>
    </source>
</evidence>
<organism evidence="1 2">
    <name type="scientific">Blepharisma stoltei</name>
    <dbReference type="NCBI Taxonomy" id="1481888"/>
    <lineage>
        <taxon>Eukaryota</taxon>
        <taxon>Sar</taxon>
        <taxon>Alveolata</taxon>
        <taxon>Ciliophora</taxon>
        <taxon>Postciliodesmatophora</taxon>
        <taxon>Heterotrichea</taxon>
        <taxon>Heterotrichida</taxon>
        <taxon>Blepharismidae</taxon>
        <taxon>Blepharisma</taxon>
    </lineage>
</organism>
<proteinExistence type="predicted"/>
<sequence>MQQADENAVLKKLVEERKEFYLRKYCSSFEPEYDHYTIKTRPPHYVYNFRLNYYRRSREEELRDEAMRAARLKCHQTANDFSKCSVANPFNEPTMCKELYQKMKLCFRQEFEVEMDKRRRDMERNTEWWWKNIYDEDGEVGEQAKDPPYTYVEKVGDAVEWLMNKMDGVFYRHDK</sequence>
<dbReference type="EMBL" id="CAJZBQ010000009">
    <property type="protein sequence ID" value="CAG9312927.1"/>
    <property type="molecule type" value="Genomic_DNA"/>
</dbReference>